<feature type="compositionally biased region" description="Basic and acidic residues" evidence="1">
    <location>
        <begin position="1"/>
        <end position="11"/>
    </location>
</feature>
<feature type="region of interest" description="Disordered" evidence="1">
    <location>
        <begin position="1"/>
        <end position="24"/>
    </location>
</feature>
<dbReference type="EMBL" id="DS268130">
    <property type="protein sequence ID" value="KMU73451.1"/>
    <property type="molecule type" value="Genomic_DNA"/>
</dbReference>
<sequence>MAVDPELHSRDSGQQVENCSPEQKQKGDFWIQGLELLRRRTRMMEKGNRRGLDLQARTDEFTTTCQWDRCILHASALDQINTARSKKVCYLLKQKPFPFATAWAWCREFL</sequence>
<evidence type="ECO:0000256" key="1">
    <source>
        <dbReference type="SAM" id="MobiDB-lite"/>
    </source>
</evidence>
<proteinExistence type="predicted"/>
<gene>
    <name evidence="2" type="ORF">CISG_03587</name>
</gene>
<protein>
    <submittedName>
        <fullName evidence="2">Uncharacterized protein</fullName>
    </submittedName>
</protein>
<evidence type="ECO:0000313" key="2">
    <source>
        <dbReference type="EMBL" id="KMU73451.1"/>
    </source>
</evidence>
<dbReference type="Proteomes" id="UP000054559">
    <property type="component" value="Unassembled WGS sequence"/>
</dbReference>
<organism evidence="2 3">
    <name type="scientific">Coccidioides immitis RMSCC 3703</name>
    <dbReference type="NCBI Taxonomy" id="454286"/>
    <lineage>
        <taxon>Eukaryota</taxon>
        <taxon>Fungi</taxon>
        <taxon>Dikarya</taxon>
        <taxon>Ascomycota</taxon>
        <taxon>Pezizomycotina</taxon>
        <taxon>Eurotiomycetes</taxon>
        <taxon>Eurotiomycetidae</taxon>
        <taxon>Onygenales</taxon>
        <taxon>Onygenaceae</taxon>
        <taxon>Coccidioides</taxon>
    </lineage>
</organism>
<feature type="compositionally biased region" description="Polar residues" evidence="1">
    <location>
        <begin position="12"/>
        <end position="22"/>
    </location>
</feature>
<evidence type="ECO:0000313" key="3">
    <source>
        <dbReference type="Proteomes" id="UP000054559"/>
    </source>
</evidence>
<name>A0A0J8QLX3_COCIT</name>
<accession>A0A0J8QLX3</accession>
<reference evidence="3" key="1">
    <citation type="journal article" date="2010" name="Genome Res.">
        <title>Population genomic sequencing of Coccidioides fungi reveals recent hybridization and transposon control.</title>
        <authorList>
            <person name="Neafsey D.E."/>
            <person name="Barker B.M."/>
            <person name="Sharpton T.J."/>
            <person name="Stajich J.E."/>
            <person name="Park D.J."/>
            <person name="Whiston E."/>
            <person name="Hung C.-Y."/>
            <person name="McMahan C."/>
            <person name="White J."/>
            <person name="Sykes S."/>
            <person name="Heiman D."/>
            <person name="Young S."/>
            <person name="Zeng Q."/>
            <person name="Abouelleil A."/>
            <person name="Aftuck L."/>
            <person name="Bessette D."/>
            <person name="Brown A."/>
            <person name="FitzGerald M."/>
            <person name="Lui A."/>
            <person name="Macdonald J.P."/>
            <person name="Priest M."/>
            <person name="Orbach M.J."/>
            <person name="Galgiani J.N."/>
            <person name="Kirkland T.N."/>
            <person name="Cole G.T."/>
            <person name="Birren B.W."/>
            <person name="Henn M.R."/>
            <person name="Taylor J.W."/>
            <person name="Rounsley S.D."/>
        </authorList>
    </citation>
    <scope>NUCLEOTIDE SEQUENCE [LARGE SCALE GENOMIC DNA]</scope>
    <source>
        <strain evidence="3">RMSCC 3703</strain>
    </source>
</reference>
<dbReference type="AlphaFoldDB" id="A0A0J8QLX3"/>